<proteinExistence type="predicted"/>
<evidence type="ECO:0000313" key="1">
    <source>
        <dbReference type="EMBL" id="MBW85781.1"/>
    </source>
</evidence>
<dbReference type="EMBL" id="GGEC01005298">
    <property type="protein sequence ID" value="MBW85781.1"/>
    <property type="molecule type" value="Transcribed_RNA"/>
</dbReference>
<name>A0A2P2IX28_RHIMU</name>
<accession>A0A2P2IX28</accession>
<protein>
    <submittedName>
        <fullName evidence="1">Uncharacterized protein</fullName>
    </submittedName>
</protein>
<reference evidence="1" key="1">
    <citation type="submission" date="2018-02" db="EMBL/GenBank/DDBJ databases">
        <title>Rhizophora mucronata_Transcriptome.</title>
        <authorList>
            <person name="Meera S.P."/>
            <person name="Sreeshan A."/>
            <person name="Augustine A."/>
        </authorList>
    </citation>
    <scope>NUCLEOTIDE SEQUENCE</scope>
    <source>
        <tissue evidence="1">Leaf</tissue>
    </source>
</reference>
<dbReference type="AlphaFoldDB" id="A0A2P2IX28"/>
<sequence>MAEGSGAQSRYVKLTKEQAAVEDIKPGELNQPVEVPQLAVRKCSECGQPLPENFEPPADEPWTTGIFGCSEDTDSCKSGL</sequence>
<organism evidence="1">
    <name type="scientific">Rhizophora mucronata</name>
    <name type="common">Asiatic mangrove</name>
    <dbReference type="NCBI Taxonomy" id="61149"/>
    <lineage>
        <taxon>Eukaryota</taxon>
        <taxon>Viridiplantae</taxon>
        <taxon>Streptophyta</taxon>
        <taxon>Embryophyta</taxon>
        <taxon>Tracheophyta</taxon>
        <taxon>Spermatophyta</taxon>
        <taxon>Magnoliopsida</taxon>
        <taxon>eudicotyledons</taxon>
        <taxon>Gunneridae</taxon>
        <taxon>Pentapetalae</taxon>
        <taxon>rosids</taxon>
        <taxon>fabids</taxon>
        <taxon>Malpighiales</taxon>
        <taxon>Rhizophoraceae</taxon>
        <taxon>Rhizophora</taxon>
    </lineage>
</organism>